<organism evidence="8 9">
    <name type="scientific">Streblomastix strix</name>
    <dbReference type="NCBI Taxonomy" id="222440"/>
    <lineage>
        <taxon>Eukaryota</taxon>
        <taxon>Metamonada</taxon>
        <taxon>Preaxostyla</taxon>
        <taxon>Oxymonadida</taxon>
        <taxon>Streblomastigidae</taxon>
        <taxon>Streblomastix</taxon>
    </lineage>
</organism>
<proteinExistence type="predicted"/>
<keyword evidence="3" id="KW-0547">Nucleotide-binding</keyword>
<evidence type="ECO:0000256" key="4">
    <source>
        <dbReference type="ARBA" id="ARBA00022777"/>
    </source>
</evidence>
<dbReference type="PANTHER" id="PTHR46716">
    <property type="entry name" value="MITOGEN-ACTIVATED PROTEIN KINASE KINASE KINASE 7"/>
    <property type="match status" value="1"/>
</dbReference>
<dbReference type="InterPro" id="IPR011009">
    <property type="entry name" value="Kinase-like_dom_sf"/>
</dbReference>
<dbReference type="GO" id="GO:0005524">
    <property type="term" value="F:ATP binding"/>
    <property type="evidence" value="ECO:0007669"/>
    <property type="project" value="UniProtKB-KW"/>
</dbReference>
<evidence type="ECO:0000256" key="6">
    <source>
        <dbReference type="SAM" id="MobiDB-lite"/>
    </source>
</evidence>
<name>A0A5J4WPV7_9EUKA</name>
<evidence type="ECO:0000256" key="5">
    <source>
        <dbReference type="ARBA" id="ARBA00022840"/>
    </source>
</evidence>
<feature type="compositionally biased region" description="Low complexity" evidence="6">
    <location>
        <begin position="217"/>
        <end position="232"/>
    </location>
</feature>
<gene>
    <name evidence="8" type="ORF">EZS28_008050</name>
</gene>
<reference evidence="8 9" key="1">
    <citation type="submission" date="2019-03" db="EMBL/GenBank/DDBJ databases">
        <title>Single cell metagenomics reveals metabolic interactions within the superorganism composed of flagellate Streblomastix strix and complex community of Bacteroidetes bacteria on its surface.</title>
        <authorList>
            <person name="Treitli S.C."/>
            <person name="Kolisko M."/>
            <person name="Husnik F."/>
            <person name="Keeling P."/>
            <person name="Hampl V."/>
        </authorList>
    </citation>
    <scope>NUCLEOTIDE SEQUENCE [LARGE SCALE GENOMIC DNA]</scope>
    <source>
        <strain evidence="8">ST1C</strain>
    </source>
</reference>
<keyword evidence="4" id="KW-0418">Kinase</keyword>
<dbReference type="Gene3D" id="1.10.510.10">
    <property type="entry name" value="Transferase(Phosphotransferase) domain 1"/>
    <property type="match status" value="1"/>
</dbReference>
<feature type="compositionally biased region" description="Basic and acidic residues" evidence="6">
    <location>
        <begin position="309"/>
        <end position="326"/>
    </location>
</feature>
<accession>A0A5J4WPV7</accession>
<feature type="region of interest" description="Disordered" evidence="6">
    <location>
        <begin position="217"/>
        <end position="239"/>
    </location>
</feature>
<dbReference type="GO" id="GO:0007254">
    <property type="term" value="P:JNK cascade"/>
    <property type="evidence" value="ECO:0007669"/>
    <property type="project" value="TreeGrafter"/>
</dbReference>
<evidence type="ECO:0000313" key="9">
    <source>
        <dbReference type="Proteomes" id="UP000324800"/>
    </source>
</evidence>
<dbReference type="OrthoDB" id="538607at2759"/>
<comment type="caution">
    <text evidence="8">The sequence shown here is derived from an EMBL/GenBank/DDBJ whole genome shotgun (WGS) entry which is preliminary data.</text>
</comment>
<evidence type="ECO:0000256" key="1">
    <source>
        <dbReference type="ARBA" id="ARBA00022527"/>
    </source>
</evidence>
<feature type="compositionally biased region" description="Acidic residues" evidence="6">
    <location>
        <begin position="371"/>
        <end position="385"/>
    </location>
</feature>
<evidence type="ECO:0000256" key="3">
    <source>
        <dbReference type="ARBA" id="ARBA00022741"/>
    </source>
</evidence>
<feature type="compositionally biased region" description="Acidic residues" evidence="6">
    <location>
        <begin position="327"/>
        <end position="363"/>
    </location>
</feature>
<feature type="region of interest" description="Disordered" evidence="6">
    <location>
        <begin position="1"/>
        <end position="20"/>
    </location>
</feature>
<dbReference type="GO" id="GO:0006955">
    <property type="term" value="P:immune response"/>
    <property type="evidence" value="ECO:0007669"/>
    <property type="project" value="TreeGrafter"/>
</dbReference>
<dbReference type="EMBL" id="SNRW01001430">
    <property type="protein sequence ID" value="KAA6396425.1"/>
    <property type="molecule type" value="Genomic_DNA"/>
</dbReference>
<evidence type="ECO:0000256" key="2">
    <source>
        <dbReference type="ARBA" id="ARBA00022679"/>
    </source>
</evidence>
<dbReference type="SUPFAM" id="SSF56112">
    <property type="entry name" value="Protein kinase-like (PK-like)"/>
    <property type="match status" value="1"/>
</dbReference>
<protein>
    <recommendedName>
        <fullName evidence="7">Serine-threonine/tyrosine-protein kinase catalytic domain-containing protein</fullName>
    </recommendedName>
</protein>
<dbReference type="GO" id="GO:0004709">
    <property type="term" value="F:MAP kinase kinase kinase activity"/>
    <property type="evidence" value="ECO:0007669"/>
    <property type="project" value="TreeGrafter"/>
</dbReference>
<feature type="domain" description="Serine-threonine/tyrosine-protein kinase catalytic" evidence="7">
    <location>
        <begin position="135"/>
        <end position="203"/>
    </location>
</feature>
<evidence type="ECO:0000259" key="7">
    <source>
        <dbReference type="Pfam" id="PF07714"/>
    </source>
</evidence>
<dbReference type="Pfam" id="PF07714">
    <property type="entry name" value="PK_Tyr_Ser-Thr"/>
    <property type="match status" value="1"/>
</dbReference>
<dbReference type="InterPro" id="IPR001245">
    <property type="entry name" value="Ser-Thr/Tyr_kinase_cat_dom"/>
</dbReference>
<keyword evidence="1" id="KW-0723">Serine/threonine-protein kinase</keyword>
<keyword evidence="5" id="KW-0067">ATP-binding</keyword>
<sequence>MSENTPDINTETVPSPIQPPAKSLLQGISQAYDASRAFFTPAGQIPGMVQKMKASFMARTQLEYNSRITQMQGLKKLVVKVNGQDTLFNRLHIERKRIENPFEILRIDDIDWRFNELDFDIDSSYGVNPIESNLVFSIGMVLYEIITVEIPFGEFDAISASKQLVKGKRPSLSEFNQTVIGDLIESCWQQDPKQRISLNDLYDIIMSISKIWNLDQQQSQSSTDTNQNESNQISPSLKQSNESLLKQLAKYISPRQYKKISVLKSQSGTLKRKQSGIKGQQSNSTLKRKNNNNNQNNVKESTKLVNSELNDHNDDKKDQNEDKEAEQAQEDTLQDTQEQNEEEGEEELGEIEKDDEDIFVDEIDYFKRLSDEEEDDYNDNQDNED</sequence>
<evidence type="ECO:0000313" key="8">
    <source>
        <dbReference type="EMBL" id="KAA6396425.1"/>
    </source>
</evidence>
<feature type="region of interest" description="Disordered" evidence="6">
    <location>
        <begin position="264"/>
        <end position="385"/>
    </location>
</feature>
<dbReference type="PANTHER" id="PTHR46716:SF1">
    <property type="entry name" value="MITOGEN-ACTIVATED PROTEIN KINASE KINASE KINASE 7"/>
    <property type="match status" value="1"/>
</dbReference>
<feature type="compositionally biased region" description="Polar residues" evidence="6">
    <location>
        <begin position="1"/>
        <end position="15"/>
    </location>
</feature>
<keyword evidence="2" id="KW-0808">Transferase</keyword>
<dbReference type="AlphaFoldDB" id="A0A5J4WPV7"/>
<dbReference type="Proteomes" id="UP000324800">
    <property type="component" value="Unassembled WGS sequence"/>
</dbReference>